<evidence type="ECO:0000256" key="1">
    <source>
        <dbReference type="SAM" id="MobiDB-lite"/>
    </source>
</evidence>
<evidence type="ECO:0000313" key="3">
    <source>
        <dbReference type="Proteomes" id="UP000007151"/>
    </source>
</evidence>
<name>A0A212ERU1_DANPL</name>
<comment type="caution">
    <text evidence="2">The sequence shown here is derived from an EMBL/GenBank/DDBJ whole genome shotgun (WGS) entry which is preliminary data.</text>
</comment>
<organism evidence="2 3">
    <name type="scientific">Danaus plexippus plexippus</name>
    <dbReference type="NCBI Taxonomy" id="278856"/>
    <lineage>
        <taxon>Eukaryota</taxon>
        <taxon>Metazoa</taxon>
        <taxon>Ecdysozoa</taxon>
        <taxon>Arthropoda</taxon>
        <taxon>Hexapoda</taxon>
        <taxon>Insecta</taxon>
        <taxon>Pterygota</taxon>
        <taxon>Neoptera</taxon>
        <taxon>Endopterygota</taxon>
        <taxon>Lepidoptera</taxon>
        <taxon>Glossata</taxon>
        <taxon>Ditrysia</taxon>
        <taxon>Papilionoidea</taxon>
        <taxon>Nymphalidae</taxon>
        <taxon>Danainae</taxon>
        <taxon>Danaini</taxon>
        <taxon>Danaina</taxon>
        <taxon>Danaus</taxon>
        <taxon>Danaus</taxon>
    </lineage>
</organism>
<feature type="compositionally biased region" description="Basic and acidic residues" evidence="1">
    <location>
        <begin position="11"/>
        <end position="29"/>
    </location>
</feature>
<protein>
    <submittedName>
        <fullName evidence="2">Uncharacterized protein</fullName>
    </submittedName>
</protein>
<dbReference type="EMBL" id="AGBW02012923">
    <property type="protein sequence ID" value="OWR44213.1"/>
    <property type="molecule type" value="Genomic_DNA"/>
</dbReference>
<dbReference type="AlphaFoldDB" id="A0A212ERU1"/>
<reference evidence="2 3" key="1">
    <citation type="journal article" date="2011" name="Cell">
        <title>The monarch butterfly genome yields insights into long-distance migration.</title>
        <authorList>
            <person name="Zhan S."/>
            <person name="Merlin C."/>
            <person name="Boore J.L."/>
            <person name="Reppert S.M."/>
        </authorList>
    </citation>
    <scope>NUCLEOTIDE SEQUENCE [LARGE SCALE GENOMIC DNA]</scope>
    <source>
        <strain evidence="2">F-2</strain>
    </source>
</reference>
<sequence length="134" mass="15200">MFCTPRATEGSGERDGDTGNPRGGERRTPWETLGWTRPIYQGTVPEGPGYIRGDRIMTAGICIDMLVHQTLASEEPLNSSLASLNLDTNDRQPITCWMYMYPDVELLRINTNMYRTYSYQIVCRNLVSCSTEPR</sequence>
<feature type="region of interest" description="Disordered" evidence="1">
    <location>
        <begin position="1"/>
        <end position="31"/>
    </location>
</feature>
<dbReference type="KEGG" id="dpl:KGM_210617"/>
<proteinExistence type="predicted"/>
<evidence type="ECO:0000313" key="2">
    <source>
        <dbReference type="EMBL" id="OWR44213.1"/>
    </source>
</evidence>
<dbReference type="Proteomes" id="UP000007151">
    <property type="component" value="Unassembled WGS sequence"/>
</dbReference>
<dbReference type="InParanoid" id="A0A212ERU1"/>
<gene>
    <name evidence="2" type="ORF">KGM_210617</name>
</gene>
<keyword evidence="3" id="KW-1185">Reference proteome</keyword>
<accession>A0A212ERU1</accession>